<feature type="domain" description="CMP/dCMP-type deaminase" evidence="3">
    <location>
        <begin position="22"/>
        <end position="137"/>
    </location>
</feature>
<dbReference type="InterPro" id="IPR002125">
    <property type="entry name" value="CMP_dCMP_dom"/>
</dbReference>
<dbReference type="PANTHER" id="PTHR11079">
    <property type="entry name" value="CYTOSINE DEAMINASE FAMILY MEMBER"/>
    <property type="match status" value="1"/>
</dbReference>
<organism evidence="4 5">
    <name type="scientific">Pseudazoarcus pumilus</name>
    <dbReference type="NCBI Taxonomy" id="2067960"/>
    <lineage>
        <taxon>Bacteria</taxon>
        <taxon>Pseudomonadati</taxon>
        <taxon>Pseudomonadota</taxon>
        <taxon>Betaproteobacteria</taxon>
        <taxon>Rhodocyclales</taxon>
        <taxon>Zoogloeaceae</taxon>
        <taxon>Pseudazoarcus</taxon>
    </lineage>
</organism>
<dbReference type="GO" id="GO:0006152">
    <property type="term" value="P:purine nucleoside catabolic process"/>
    <property type="evidence" value="ECO:0007669"/>
    <property type="project" value="TreeGrafter"/>
</dbReference>
<evidence type="ECO:0000256" key="1">
    <source>
        <dbReference type="ARBA" id="ARBA00022723"/>
    </source>
</evidence>
<dbReference type="Proteomes" id="UP000242205">
    <property type="component" value="Chromosome"/>
</dbReference>
<dbReference type="AlphaFoldDB" id="A0A2I6S3D7"/>
<keyword evidence="2" id="KW-0862">Zinc</keyword>
<dbReference type="PANTHER" id="PTHR11079:SF161">
    <property type="entry name" value="CMP_DCMP-TYPE DEAMINASE DOMAIN-CONTAINING PROTEIN"/>
    <property type="match status" value="1"/>
</dbReference>
<keyword evidence="5" id="KW-1185">Reference proteome</keyword>
<accession>A0A2I6S3D7</accession>
<dbReference type="GO" id="GO:0008270">
    <property type="term" value="F:zinc ion binding"/>
    <property type="evidence" value="ECO:0007669"/>
    <property type="project" value="InterPro"/>
</dbReference>
<name>A0A2I6S3D7_9RHOO</name>
<evidence type="ECO:0000259" key="3">
    <source>
        <dbReference type="PROSITE" id="PS51747"/>
    </source>
</evidence>
<dbReference type="PROSITE" id="PS51747">
    <property type="entry name" value="CYT_DCMP_DEAMINASES_2"/>
    <property type="match status" value="1"/>
</dbReference>
<dbReference type="OrthoDB" id="9802676at2"/>
<keyword evidence="1" id="KW-0479">Metal-binding</keyword>
<dbReference type="SUPFAM" id="SSF53927">
    <property type="entry name" value="Cytidine deaminase-like"/>
    <property type="match status" value="1"/>
</dbReference>
<reference evidence="4 5" key="1">
    <citation type="submission" date="2018-01" db="EMBL/GenBank/DDBJ databases">
        <authorList>
            <person name="Fu G.-Y."/>
        </authorList>
    </citation>
    <scope>NUCLEOTIDE SEQUENCE [LARGE SCALE GENOMIC DNA]</scope>
    <source>
        <strain evidence="4 5">SY39</strain>
    </source>
</reference>
<dbReference type="InterPro" id="IPR016192">
    <property type="entry name" value="APOBEC/CMP_deaminase_Zn-bd"/>
</dbReference>
<dbReference type="PROSITE" id="PS00903">
    <property type="entry name" value="CYT_DCMP_DEAMINASES_1"/>
    <property type="match status" value="1"/>
</dbReference>
<evidence type="ECO:0000313" key="5">
    <source>
        <dbReference type="Proteomes" id="UP000242205"/>
    </source>
</evidence>
<dbReference type="EMBL" id="CP025682">
    <property type="protein sequence ID" value="AUN93773.1"/>
    <property type="molecule type" value="Genomic_DNA"/>
</dbReference>
<dbReference type="RefSeq" id="WP_102245847.1">
    <property type="nucleotide sequence ID" value="NZ_CP025682.1"/>
</dbReference>
<dbReference type="Gene3D" id="3.40.140.10">
    <property type="entry name" value="Cytidine Deaminase, domain 2"/>
    <property type="match status" value="1"/>
</dbReference>
<gene>
    <name evidence="4" type="ORF">C0099_01760</name>
</gene>
<evidence type="ECO:0000313" key="4">
    <source>
        <dbReference type="EMBL" id="AUN93773.1"/>
    </source>
</evidence>
<dbReference type="KEGG" id="atw:C0099_01760"/>
<proteinExistence type="predicted"/>
<dbReference type="CDD" id="cd01285">
    <property type="entry name" value="nucleoside_deaminase"/>
    <property type="match status" value="1"/>
</dbReference>
<dbReference type="Pfam" id="PF00383">
    <property type="entry name" value="dCMP_cyt_deam_1"/>
    <property type="match status" value="1"/>
</dbReference>
<dbReference type="InterPro" id="IPR016193">
    <property type="entry name" value="Cytidine_deaminase-like"/>
</dbReference>
<dbReference type="GO" id="GO:0047974">
    <property type="term" value="F:guanosine deaminase activity"/>
    <property type="evidence" value="ECO:0007669"/>
    <property type="project" value="TreeGrafter"/>
</dbReference>
<protein>
    <submittedName>
        <fullName evidence="4">tRNA-specific adenosine deaminase</fullName>
    </submittedName>
</protein>
<evidence type="ECO:0000256" key="2">
    <source>
        <dbReference type="ARBA" id="ARBA00022833"/>
    </source>
</evidence>
<sequence length="180" mass="19073">MRFALTLPEWLDALDAPPQGFASDEDAMRFAIDAAARNIDDGGGPFGALVLDARNRLVAIGVNRVIAAHASCLHAEMVALLRAQQRLGTHDLATCGPHTLVSTCAPCAMCLGAIPFSGVRTLVCGADGADAEAIGFDEGAKPPDWVASLVERGIEVRRDCLADEARALLLRYRDTGGRIY</sequence>